<sequence length="405" mass="44350">MARNDALTDLPPELLHLHAICSALDDDPRDRPHLLSFAHSCKHIYEIATPFIFKKITLKILGQAKHRAGLYDSGVEAALAHDEPSECTAVSSLPDILRAVLTNQQAASAVQEINFAEHEGRAVLIHNNDIELFVKAAATLGLDTPQPLLRQARPEKQQCYSRYLTVDGEERQRVDNIFQASATATPRGPLLPNLDEVLIEHHIFGHLWSLASSMAPNLTKLQVHHQFNVPWDIRFENVTTLSIEDSLFTEMEFKNVLEGFPRLEALRTAGPTNGRPSFGTSTRVFHQSFLTASDPSKPSSRVSRLDPSKVGSLVRMLPKGLESVDLGRLGGDSVPLLAKTIKESCPGLRLVTCIYVDSDVDGEPTEEEAKEALAEQGIELGVLSRCGSSSDNSTTVDGGNEVGQE</sequence>
<dbReference type="AlphaFoldDB" id="A0A8H6MXC5"/>
<evidence type="ECO:0000313" key="2">
    <source>
        <dbReference type="EMBL" id="KAF6811700.1"/>
    </source>
</evidence>
<comment type="caution">
    <text evidence="2">The sequence shown here is derived from an EMBL/GenBank/DDBJ whole genome shotgun (WGS) entry which is preliminary data.</text>
</comment>
<evidence type="ECO:0008006" key="4">
    <source>
        <dbReference type="Google" id="ProtNLM"/>
    </source>
</evidence>
<organism evidence="2 3">
    <name type="scientific">Colletotrichum sojae</name>
    <dbReference type="NCBI Taxonomy" id="2175907"/>
    <lineage>
        <taxon>Eukaryota</taxon>
        <taxon>Fungi</taxon>
        <taxon>Dikarya</taxon>
        <taxon>Ascomycota</taxon>
        <taxon>Pezizomycotina</taxon>
        <taxon>Sordariomycetes</taxon>
        <taxon>Hypocreomycetidae</taxon>
        <taxon>Glomerellales</taxon>
        <taxon>Glomerellaceae</taxon>
        <taxon>Colletotrichum</taxon>
        <taxon>Colletotrichum orchidearum species complex</taxon>
    </lineage>
</organism>
<dbReference type="EMBL" id="WIGN01000071">
    <property type="protein sequence ID" value="KAF6811700.1"/>
    <property type="molecule type" value="Genomic_DNA"/>
</dbReference>
<feature type="region of interest" description="Disordered" evidence="1">
    <location>
        <begin position="384"/>
        <end position="405"/>
    </location>
</feature>
<feature type="compositionally biased region" description="Polar residues" evidence="1">
    <location>
        <begin position="386"/>
        <end position="397"/>
    </location>
</feature>
<reference evidence="2 3" key="1">
    <citation type="journal article" date="2020" name="Phytopathology">
        <title>Genome Sequence Resources of Colletotrichum truncatum, C. plurivorum, C. musicola, and C. sojae: Four Species Pathogenic to Soybean (Glycine max).</title>
        <authorList>
            <person name="Rogerio F."/>
            <person name="Boufleur T.R."/>
            <person name="Ciampi-Guillardi M."/>
            <person name="Sukno S.A."/>
            <person name="Thon M.R."/>
            <person name="Massola Junior N.S."/>
            <person name="Baroncelli R."/>
        </authorList>
    </citation>
    <scope>NUCLEOTIDE SEQUENCE [LARGE SCALE GENOMIC DNA]</scope>
    <source>
        <strain evidence="2 3">LFN0009</strain>
    </source>
</reference>
<gene>
    <name evidence="2" type="ORF">CSOJ01_05557</name>
</gene>
<evidence type="ECO:0000313" key="3">
    <source>
        <dbReference type="Proteomes" id="UP000652219"/>
    </source>
</evidence>
<name>A0A8H6MXC5_9PEZI</name>
<protein>
    <recommendedName>
        <fullName evidence="4">F-box domain-containing protein</fullName>
    </recommendedName>
</protein>
<dbReference type="Proteomes" id="UP000652219">
    <property type="component" value="Unassembled WGS sequence"/>
</dbReference>
<proteinExistence type="predicted"/>
<evidence type="ECO:0000256" key="1">
    <source>
        <dbReference type="SAM" id="MobiDB-lite"/>
    </source>
</evidence>
<keyword evidence="3" id="KW-1185">Reference proteome</keyword>
<accession>A0A8H6MXC5</accession>